<organism evidence="2 3">
    <name type="scientific">Jimgerdemannia flammicorona</name>
    <dbReference type="NCBI Taxonomy" id="994334"/>
    <lineage>
        <taxon>Eukaryota</taxon>
        <taxon>Fungi</taxon>
        <taxon>Fungi incertae sedis</taxon>
        <taxon>Mucoromycota</taxon>
        <taxon>Mucoromycotina</taxon>
        <taxon>Endogonomycetes</taxon>
        <taxon>Endogonales</taxon>
        <taxon>Endogonaceae</taxon>
        <taxon>Jimgerdemannia</taxon>
    </lineage>
</organism>
<feature type="domain" description="NADP-dependent oxidoreductase" evidence="1">
    <location>
        <begin position="15"/>
        <end position="291"/>
    </location>
</feature>
<dbReference type="SUPFAM" id="SSF51430">
    <property type="entry name" value="NAD(P)-linked oxidoreductase"/>
    <property type="match status" value="1"/>
</dbReference>
<dbReference type="PANTHER" id="PTHR42686">
    <property type="entry name" value="GH17980P-RELATED"/>
    <property type="match status" value="1"/>
</dbReference>
<evidence type="ECO:0000259" key="1">
    <source>
        <dbReference type="Pfam" id="PF00248"/>
    </source>
</evidence>
<evidence type="ECO:0000313" key="3">
    <source>
        <dbReference type="Proteomes" id="UP000274822"/>
    </source>
</evidence>
<dbReference type="GO" id="GO:0005829">
    <property type="term" value="C:cytosol"/>
    <property type="evidence" value="ECO:0007669"/>
    <property type="project" value="TreeGrafter"/>
</dbReference>
<comment type="caution">
    <text evidence="2">The sequence shown here is derived from an EMBL/GenBank/DDBJ whole genome shotgun (WGS) entry which is preliminary data.</text>
</comment>
<dbReference type="GO" id="GO:0070485">
    <property type="term" value="P:dehydro-D-arabinono-1,4-lactone biosynthetic process"/>
    <property type="evidence" value="ECO:0007669"/>
    <property type="project" value="TreeGrafter"/>
</dbReference>
<keyword evidence="3" id="KW-1185">Reference proteome</keyword>
<name>A0A433QXI2_9FUNG</name>
<dbReference type="InterPro" id="IPR023210">
    <property type="entry name" value="NADP_OxRdtase_dom"/>
</dbReference>
<dbReference type="InterPro" id="IPR020471">
    <property type="entry name" value="AKR"/>
</dbReference>
<gene>
    <name evidence="2" type="ORF">BC938DRAFT_480208</name>
</gene>
<dbReference type="Gene3D" id="3.20.20.100">
    <property type="entry name" value="NADP-dependent oxidoreductase domain"/>
    <property type="match status" value="1"/>
</dbReference>
<proteinExistence type="predicted"/>
<dbReference type="PANTHER" id="PTHR42686:SF1">
    <property type="entry name" value="GH17980P-RELATED"/>
    <property type="match status" value="1"/>
</dbReference>
<accession>A0A433QXI2</accession>
<sequence>MAKDVPRNHLELSEVGFGAGVFSGVYDEIEASWPVEACRQALQSGINSFDTSPYYGRSEFILGDALHHLADEFPRSNYYIATKVGRYGYYAREFDYSSACVTASVGESLRRLHTDYLDIVYCHDVEFVPFENIVGEGGALEALFKLKGEGKISFVGCSGYPLPVLLKIAQHQHAKGQNLDIILSYCHYTLQNTTLAQYAPLLRAAGVRYILNASPLSMGLFRPSGPPEWHPAHAELREAARKAMEVSKAAGFNIAKLASQYAFKAREEIGVDSTIIGLKMKEQVEEAVETWTEVKERERGLIEIPKAERKVMDEVLALLAPYHDYSWESPTKKEREG</sequence>
<dbReference type="InterPro" id="IPR036812">
    <property type="entry name" value="NAD(P)_OxRdtase_dom_sf"/>
</dbReference>
<protein>
    <recommendedName>
        <fullName evidence="1">NADP-dependent oxidoreductase domain-containing protein</fullName>
    </recommendedName>
</protein>
<dbReference type="Pfam" id="PF00248">
    <property type="entry name" value="Aldo_ket_red"/>
    <property type="match status" value="1"/>
</dbReference>
<dbReference type="GO" id="GO:0045290">
    <property type="term" value="F:D-arabinose 1-dehydrogenase [NAD(P)+] activity"/>
    <property type="evidence" value="ECO:0007669"/>
    <property type="project" value="TreeGrafter"/>
</dbReference>
<dbReference type="AlphaFoldDB" id="A0A433QXI2"/>
<dbReference type="EMBL" id="RBNJ01000465">
    <property type="protein sequence ID" value="RUS34478.1"/>
    <property type="molecule type" value="Genomic_DNA"/>
</dbReference>
<reference evidence="2 3" key="1">
    <citation type="journal article" date="2018" name="New Phytol.">
        <title>Phylogenomics of Endogonaceae and evolution of mycorrhizas within Mucoromycota.</title>
        <authorList>
            <person name="Chang Y."/>
            <person name="Desiro A."/>
            <person name="Na H."/>
            <person name="Sandor L."/>
            <person name="Lipzen A."/>
            <person name="Clum A."/>
            <person name="Barry K."/>
            <person name="Grigoriev I.V."/>
            <person name="Martin F.M."/>
            <person name="Stajich J.E."/>
            <person name="Smith M.E."/>
            <person name="Bonito G."/>
            <person name="Spatafora J.W."/>
        </authorList>
    </citation>
    <scope>NUCLEOTIDE SEQUENCE [LARGE SCALE GENOMIC DNA]</scope>
    <source>
        <strain evidence="2 3">AD002</strain>
    </source>
</reference>
<dbReference type="Proteomes" id="UP000274822">
    <property type="component" value="Unassembled WGS sequence"/>
</dbReference>
<evidence type="ECO:0000313" key="2">
    <source>
        <dbReference type="EMBL" id="RUS34478.1"/>
    </source>
</evidence>